<evidence type="ECO:0000313" key="2">
    <source>
        <dbReference type="EMBL" id="EPQ61184.1"/>
    </source>
</evidence>
<dbReference type="EMBL" id="KB469296">
    <property type="protein sequence ID" value="EPQ61184.1"/>
    <property type="molecule type" value="Genomic_DNA"/>
</dbReference>
<reference evidence="2 3" key="1">
    <citation type="journal article" date="2012" name="Science">
        <title>The Paleozoic origin of enzymatic lignin decomposition reconstructed from 31 fungal genomes.</title>
        <authorList>
            <person name="Floudas D."/>
            <person name="Binder M."/>
            <person name="Riley R."/>
            <person name="Barry K."/>
            <person name="Blanchette R.A."/>
            <person name="Henrissat B."/>
            <person name="Martinez A.T."/>
            <person name="Otillar R."/>
            <person name="Spatafora J.W."/>
            <person name="Yadav J.S."/>
            <person name="Aerts A."/>
            <person name="Benoit I."/>
            <person name="Boyd A."/>
            <person name="Carlson A."/>
            <person name="Copeland A."/>
            <person name="Coutinho P.M."/>
            <person name="de Vries R.P."/>
            <person name="Ferreira P."/>
            <person name="Findley K."/>
            <person name="Foster B."/>
            <person name="Gaskell J."/>
            <person name="Glotzer D."/>
            <person name="Gorecki P."/>
            <person name="Heitman J."/>
            <person name="Hesse C."/>
            <person name="Hori C."/>
            <person name="Igarashi K."/>
            <person name="Jurgens J.A."/>
            <person name="Kallen N."/>
            <person name="Kersten P."/>
            <person name="Kohler A."/>
            <person name="Kuees U."/>
            <person name="Kumar T.K.A."/>
            <person name="Kuo A."/>
            <person name="LaButti K."/>
            <person name="Larrondo L.F."/>
            <person name="Lindquist E."/>
            <person name="Ling A."/>
            <person name="Lombard V."/>
            <person name="Lucas S."/>
            <person name="Lundell T."/>
            <person name="Martin R."/>
            <person name="McLaughlin D.J."/>
            <person name="Morgenstern I."/>
            <person name="Morin E."/>
            <person name="Murat C."/>
            <person name="Nagy L.G."/>
            <person name="Nolan M."/>
            <person name="Ohm R.A."/>
            <person name="Patyshakuliyeva A."/>
            <person name="Rokas A."/>
            <person name="Ruiz-Duenas F.J."/>
            <person name="Sabat G."/>
            <person name="Salamov A."/>
            <person name="Samejima M."/>
            <person name="Schmutz J."/>
            <person name="Slot J.C."/>
            <person name="St John F."/>
            <person name="Stenlid J."/>
            <person name="Sun H."/>
            <person name="Sun S."/>
            <person name="Syed K."/>
            <person name="Tsang A."/>
            <person name="Wiebenga A."/>
            <person name="Young D."/>
            <person name="Pisabarro A."/>
            <person name="Eastwood D.C."/>
            <person name="Martin F."/>
            <person name="Cullen D."/>
            <person name="Grigoriev I.V."/>
            <person name="Hibbett D.S."/>
        </authorList>
    </citation>
    <scope>NUCLEOTIDE SEQUENCE [LARGE SCALE GENOMIC DNA]</scope>
    <source>
        <strain evidence="2 3">ATCC 11539</strain>
    </source>
</reference>
<keyword evidence="3" id="KW-1185">Reference proteome</keyword>
<sequence length="104" mass="12262">MDQGLHKYYVSPNLQGDPIIHPELQEHLNAMSKLYIRARQMEKMGMHDRLAEQRRKAEESRLLKEQAEREREKVGSALEASQRQNEMLAARLRELDPEFMNAMN</sequence>
<dbReference type="Proteomes" id="UP000030669">
    <property type="component" value="Unassembled WGS sequence"/>
</dbReference>
<evidence type="ECO:0000256" key="1">
    <source>
        <dbReference type="SAM" id="MobiDB-lite"/>
    </source>
</evidence>
<gene>
    <name evidence="2" type="ORF">GLOTRDRAFT_109345</name>
</gene>
<dbReference type="AlphaFoldDB" id="S7S5D9"/>
<evidence type="ECO:0000313" key="3">
    <source>
        <dbReference type="Proteomes" id="UP000030669"/>
    </source>
</evidence>
<dbReference type="RefSeq" id="XP_007861411.1">
    <property type="nucleotide sequence ID" value="XM_007863220.1"/>
</dbReference>
<dbReference type="HOGENOM" id="CLU_2250446_0_0_1"/>
<organism evidence="2 3">
    <name type="scientific">Gloeophyllum trabeum (strain ATCC 11539 / FP-39264 / Madison 617)</name>
    <name type="common">Brown rot fungus</name>
    <dbReference type="NCBI Taxonomy" id="670483"/>
    <lineage>
        <taxon>Eukaryota</taxon>
        <taxon>Fungi</taxon>
        <taxon>Dikarya</taxon>
        <taxon>Basidiomycota</taxon>
        <taxon>Agaricomycotina</taxon>
        <taxon>Agaricomycetes</taxon>
        <taxon>Gloeophyllales</taxon>
        <taxon>Gloeophyllaceae</taxon>
        <taxon>Gloeophyllum</taxon>
    </lineage>
</organism>
<dbReference type="GeneID" id="19299026"/>
<name>S7S5D9_GLOTA</name>
<protein>
    <submittedName>
        <fullName evidence="2">Uncharacterized protein</fullName>
    </submittedName>
</protein>
<dbReference type="KEGG" id="gtr:GLOTRDRAFT_109345"/>
<feature type="region of interest" description="Disordered" evidence="1">
    <location>
        <begin position="46"/>
        <end position="83"/>
    </location>
</feature>
<proteinExistence type="predicted"/>
<accession>S7S5D9</accession>
<feature type="compositionally biased region" description="Basic and acidic residues" evidence="1">
    <location>
        <begin position="46"/>
        <end position="74"/>
    </location>
</feature>